<evidence type="ECO:0000313" key="4">
    <source>
        <dbReference type="Proteomes" id="UP000288716"/>
    </source>
</evidence>
<gene>
    <name evidence="3" type="ORF">B4U80_04841</name>
</gene>
<sequence>MAFLVRQSREVIKRALVARRYVAPKVAPSILQKRFGHDYGHHVTEDDVMVKMDRFPVPQGSWQEAYDELQSRYNKYLALSLVYLGSVIAYYFIAQPVDPGLHPPMTNKDLSFWTDPPKDPERFQWKY</sequence>
<feature type="domain" description="Deltamethrin resistance protein prag01" evidence="2">
    <location>
        <begin position="55"/>
        <end position="91"/>
    </location>
</feature>
<evidence type="ECO:0000313" key="3">
    <source>
        <dbReference type="EMBL" id="RWS31529.1"/>
    </source>
</evidence>
<dbReference type="OrthoDB" id="6487669at2759"/>
<comment type="caution">
    <text evidence="3">The sequence shown here is derived from an EMBL/GenBank/DDBJ whole genome shotgun (WGS) entry which is preliminary data.</text>
</comment>
<accession>A0A443SVJ1</accession>
<keyword evidence="1" id="KW-1133">Transmembrane helix</keyword>
<dbReference type="AlphaFoldDB" id="A0A443SVJ1"/>
<reference evidence="3 4" key="1">
    <citation type="journal article" date="2018" name="Gigascience">
        <title>Genomes of trombidid mites reveal novel predicted allergens and laterally-transferred genes associated with secondary metabolism.</title>
        <authorList>
            <person name="Dong X."/>
            <person name="Chaisiri K."/>
            <person name="Xia D."/>
            <person name="Armstrong S.D."/>
            <person name="Fang Y."/>
            <person name="Donnelly M.J."/>
            <person name="Kadowaki T."/>
            <person name="McGarry J.W."/>
            <person name="Darby A.C."/>
            <person name="Makepeace B.L."/>
        </authorList>
    </citation>
    <scope>NUCLEOTIDE SEQUENCE [LARGE SCALE GENOMIC DNA]</scope>
    <source>
        <strain evidence="3">UoL-UT</strain>
    </source>
</reference>
<dbReference type="InterPro" id="IPR031973">
    <property type="entry name" value="Deltameth_res_prag01"/>
</dbReference>
<dbReference type="Proteomes" id="UP000288716">
    <property type="component" value="Unassembled WGS sequence"/>
</dbReference>
<dbReference type="Pfam" id="PF16020">
    <property type="entry name" value="Deltameth_res"/>
    <property type="match status" value="1"/>
</dbReference>
<proteinExistence type="predicted"/>
<name>A0A443SVJ1_9ACAR</name>
<keyword evidence="1" id="KW-0812">Transmembrane</keyword>
<keyword evidence="1" id="KW-0472">Membrane</keyword>
<evidence type="ECO:0000259" key="2">
    <source>
        <dbReference type="Pfam" id="PF16020"/>
    </source>
</evidence>
<protein>
    <recommendedName>
        <fullName evidence="2">Deltamethrin resistance protein prag01 domain-containing protein</fullName>
    </recommendedName>
</protein>
<feature type="transmembrane region" description="Helical" evidence="1">
    <location>
        <begin position="76"/>
        <end position="93"/>
    </location>
</feature>
<dbReference type="EMBL" id="NCKV01000137">
    <property type="protein sequence ID" value="RWS31529.1"/>
    <property type="molecule type" value="Genomic_DNA"/>
</dbReference>
<keyword evidence="4" id="KW-1185">Reference proteome</keyword>
<organism evidence="3 4">
    <name type="scientific">Leptotrombidium deliense</name>
    <dbReference type="NCBI Taxonomy" id="299467"/>
    <lineage>
        <taxon>Eukaryota</taxon>
        <taxon>Metazoa</taxon>
        <taxon>Ecdysozoa</taxon>
        <taxon>Arthropoda</taxon>
        <taxon>Chelicerata</taxon>
        <taxon>Arachnida</taxon>
        <taxon>Acari</taxon>
        <taxon>Acariformes</taxon>
        <taxon>Trombidiformes</taxon>
        <taxon>Prostigmata</taxon>
        <taxon>Anystina</taxon>
        <taxon>Parasitengona</taxon>
        <taxon>Trombiculoidea</taxon>
        <taxon>Trombiculidae</taxon>
        <taxon>Leptotrombidium</taxon>
    </lineage>
</organism>
<dbReference type="VEuPathDB" id="VectorBase:LDEU000508"/>
<evidence type="ECO:0000256" key="1">
    <source>
        <dbReference type="SAM" id="Phobius"/>
    </source>
</evidence>